<organism evidence="1 2">
    <name type="scientific">Amanita thiersii Skay4041</name>
    <dbReference type="NCBI Taxonomy" id="703135"/>
    <lineage>
        <taxon>Eukaryota</taxon>
        <taxon>Fungi</taxon>
        <taxon>Dikarya</taxon>
        <taxon>Basidiomycota</taxon>
        <taxon>Agaricomycotina</taxon>
        <taxon>Agaricomycetes</taxon>
        <taxon>Agaricomycetidae</taxon>
        <taxon>Agaricales</taxon>
        <taxon>Pluteineae</taxon>
        <taxon>Amanitaceae</taxon>
        <taxon>Amanita</taxon>
    </lineage>
</organism>
<keyword evidence="2" id="KW-1185">Reference proteome</keyword>
<dbReference type="Proteomes" id="UP000242287">
    <property type="component" value="Unassembled WGS sequence"/>
</dbReference>
<evidence type="ECO:0000313" key="1">
    <source>
        <dbReference type="EMBL" id="PFH44623.1"/>
    </source>
</evidence>
<proteinExistence type="predicted"/>
<protein>
    <submittedName>
        <fullName evidence="1">Uncharacterized protein</fullName>
    </submittedName>
</protein>
<dbReference type="EMBL" id="KZ303183">
    <property type="protein sequence ID" value="PFH44623.1"/>
    <property type="molecule type" value="Genomic_DNA"/>
</dbReference>
<accession>A0A2A9NAH2</accession>
<name>A0A2A9NAH2_9AGAR</name>
<dbReference type="OrthoDB" id="3105459at2759"/>
<gene>
    <name evidence="1" type="ORF">AMATHDRAFT_168421</name>
</gene>
<reference evidence="1 2" key="1">
    <citation type="submission" date="2014-02" db="EMBL/GenBank/DDBJ databases">
        <title>Transposable element dynamics among asymbiotic and ectomycorrhizal Amanita fungi.</title>
        <authorList>
            <consortium name="DOE Joint Genome Institute"/>
            <person name="Hess J."/>
            <person name="Skrede I."/>
            <person name="Wolfe B."/>
            <person name="LaButti K."/>
            <person name="Ohm R.A."/>
            <person name="Grigoriev I.V."/>
            <person name="Pringle A."/>
        </authorList>
    </citation>
    <scope>NUCLEOTIDE SEQUENCE [LARGE SCALE GENOMIC DNA]</scope>
    <source>
        <strain evidence="1 2">SKay4041</strain>
    </source>
</reference>
<evidence type="ECO:0000313" key="2">
    <source>
        <dbReference type="Proteomes" id="UP000242287"/>
    </source>
</evidence>
<sequence length="83" mass="9924">SMFFNIFSKDKNIIHINNHPTFGNFCSEYIIHHGLKCRWKTLICPERGLPFVTVFDLDVIIPPANIHFRKIFHFRQFVNQFTD</sequence>
<feature type="non-terminal residue" evidence="1">
    <location>
        <position position="1"/>
    </location>
</feature>
<dbReference type="AlphaFoldDB" id="A0A2A9NAH2"/>